<dbReference type="FunFam" id="3.30.565.10:FF:000010">
    <property type="entry name" value="Sensor histidine kinase RcsC"/>
    <property type="match status" value="1"/>
</dbReference>
<dbReference type="GO" id="GO:0000155">
    <property type="term" value="F:phosphorelay sensor kinase activity"/>
    <property type="evidence" value="ECO:0007669"/>
    <property type="project" value="InterPro"/>
</dbReference>
<comment type="subcellular location">
    <subcellularLocation>
        <location evidence="2">Membrane</location>
    </subcellularLocation>
</comment>
<evidence type="ECO:0000256" key="13">
    <source>
        <dbReference type="ARBA" id="ARBA00023136"/>
    </source>
</evidence>
<evidence type="ECO:0000256" key="3">
    <source>
        <dbReference type="ARBA" id="ARBA00012438"/>
    </source>
</evidence>
<dbReference type="Pfam" id="PF02518">
    <property type="entry name" value="HATPase_c"/>
    <property type="match status" value="1"/>
</dbReference>
<accession>A0A3R9DYW9</accession>
<dbReference type="SMART" id="SM00387">
    <property type="entry name" value="HATPase_c"/>
    <property type="match status" value="1"/>
</dbReference>
<dbReference type="CDD" id="cd16922">
    <property type="entry name" value="HATPase_EvgS-ArcB-TorS-like"/>
    <property type="match status" value="1"/>
</dbReference>
<dbReference type="PANTHER" id="PTHR45339">
    <property type="entry name" value="HYBRID SIGNAL TRANSDUCTION HISTIDINE KINASE J"/>
    <property type="match status" value="1"/>
</dbReference>
<dbReference type="EC" id="2.7.13.3" evidence="3"/>
<evidence type="ECO:0000256" key="7">
    <source>
        <dbReference type="ARBA" id="ARBA00022741"/>
    </source>
</evidence>
<feature type="modified residue" description="4-aspartylphosphate" evidence="14">
    <location>
        <position position="648"/>
    </location>
</feature>
<evidence type="ECO:0000256" key="2">
    <source>
        <dbReference type="ARBA" id="ARBA00004370"/>
    </source>
</evidence>
<evidence type="ECO:0000259" key="16">
    <source>
        <dbReference type="PROSITE" id="PS50109"/>
    </source>
</evidence>
<evidence type="ECO:0000256" key="1">
    <source>
        <dbReference type="ARBA" id="ARBA00000085"/>
    </source>
</evidence>
<dbReference type="InterPro" id="IPR001789">
    <property type="entry name" value="Sig_transdc_resp-reg_receiver"/>
</dbReference>
<dbReference type="CDD" id="cd12913">
    <property type="entry name" value="PDC1_MCP_like"/>
    <property type="match status" value="1"/>
</dbReference>
<dbReference type="Pfam" id="PF00072">
    <property type="entry name" value="Response_reg"/>
    <property type="match status" value="1"/>
</dbReference>
<evidence type="ECO:0000256" key="9">
    <source>
        <dbReference type="ARBA" id="ARBA00022801"/>
    </source>
</evidence>
<protein>
    <recommendedName>
        <fullName evidence="3">histidine kinase</fullName>
        <ecNumber evidence="3">2.7.13.3</ecNumber>
    </recommendedName>
</protein>
<dbReference type="InterPro" id="IPR036890">
    <property type="entry name" value="HATPase_C_sf"/>
</dbReference>
<dbReference type="FunFam" id="1.10.287.130:FF:000004">
    <property type="entry name" value="Ethylene receptor 1"/>
    <property type="match status" value="1"/>
</dbReference>
<dbReference type="Gene3D" id="3.40.50.2300">
    <property type="match status" value="1"/>
</dbReference>
<keyword evidence="4 14" id="KW-0597">Phosphoprotein</keyword>
<keyword evidence="5" id="KW-0808">Transferase</keyword>
<keyword evidence="10" id="KW-0067">ATP-binding</keyword>
<feature type="transmembrane region" description="Helical" evidence="15">
    <location>
        <begin position="12"/>
        <end position="34"/>
    </location>
</feature>
<keyword evidence="7" id="KW-0547">Nucleotide-binding</keyword>
<dbReference type="AlphaFoldDB" id="A0A3R9DYW9"/>
<dbReference type="PRINTS" id="PR00344">
    <property type="entry name" value="BCTRLSENSOR"/>
</dbReference>
<evidence type="ECO:0000256" key="11">
    <source>
        <dbReference type="ARBA" id="ARBA00022989"/>
    </source>
</evidence>
<dbReference type="InterPro" id="IPR003594">
    <property type="entry name" value="HATPase_dom"/>
</dbReference>
<keyword evidence="11 15" id="KW-1133">Transmembrane helix</keyword>
<dbReference type="SUPFAM" id="SSF55874">
    <property type="entry name" value="ATPase domain of HSP90 chaperone/DNA topoisomerase II/histidine kinase"/>
    <property type="match status" value="1"/>
</dbReference>
<keyword evidence="9" id="KW-0378">Hydrolase</keyword>
<keyword evidence="6 15" id="KW-0812">Transmembrane</keyword>
<dbReference type="CDD" id="cd00082">
    <property type="entry name" value="HisKA"/>
    <property type="match status" value="1"/>
</dbReference>
<comment type="caution">
    <text evidence="18">The sequence shown here is derived from an EMBL/GenBank/DDBJ whole genome shotgun (WGS) entry which is preliminary data.</text>
</comment>
<dbReference type="Gene3D" id="3.30.450.20">
    <property type="entry name" value="PAS domain"/>
    <property type="match status" value="1"/>
</dbReference>
<gene>
    <name evidence="18" type="ORF">EJA03_13690</name>
</gene>
<evidence type="ECO:0000259" key="17">
    <source>
        <dbReference type="PROSITE" id="PS50110"/>
    </source>
</evidence>
<dbReference type="Gene3D" id="3.30.565.10">
    <property type="entry name" value="Histidine kinase-like ATPase, C-terminal domain"/>
    <property type="match status" value="1"/>
</dbReference>
<evidence type="ECO:0000256" key="15">
    <source>
        <dbReference type="SAM" id="Phobius"/>
    </source>
</evidence>
<dbReference type="SUPFAM" id="SSF52172">
    <property type="entry name" value="CheY-like"/>
    <property type="match status" value="1"/>
</dbReference>
<keyword evidence="8" id="KW-0418">Kinase</keyword>
<dbReference type="Proteomes" id="UP000269041">
    <property type="component" value="Unassembled WGS sequence"/>
</dbReference>
<dbReference type="InterPro" id="IPR003661">
    <property type="entry name" value="HisK_dim/P_dom"/>
</dbReference>
<dbReference type="InterPro" id="IPR004358">
    <property type="entry name" value="Sig_transdc_His_kin-like_C"/>
</dbReference>
<dbReference type="Pfam" id="PF22673">
    <property type="entry name" value="MCP-like_PDC_1"/>
    <property type="match status" value="1"/>
</dbReference>
<organism evidence="18 19">
    <name type="scientific">Vibrio pectenicida</name>
    <dbReference type="NCBI Taxonomy" id="62763"/>
    <lineage>
        <taxon>Bacteria</taxon>
        <taxon>Pseudomonadati</taxon>
        <taxon>Pseudomonadota</taxon>
        <taxon>Gammaproteobacteria</taxon>
        <taxon>Vibrionales</taxon>
        <taxon>Vibrionaceae</taxon>
        <taxon>Vibrio</taxon>
    </lineage>
</organism>
<keyword evidence="12" id="KW-0902">Two-component regulatory system</keyword>
<dbReference type="SUPFAM" id="SSF47384">
    <property type="entry name" value="Homodimeric domain of signal transducing histidine kinase"/>
    <property type="match status" value="1"/>
</dbReference>
<dbReference type="EMBL" id="RSFA01000065">
    <property type="protein sequence ID" value="RSD30482.1"/>
    <property type="molecule type" value="Genomic_DNA"/>
</dbReference>
<evidence type="ECO:0000256" key="8">
    <source>
        <dbReference type="ARBA" id="ARBA00022777"/>
    </source>
</evidence>
<evidence type="ECO:0000313" key="18">
    <source>
        <dbReference type="EMBL" id="RSD30482.1"/>
    </source>
</evidence>
<feature type="domain" description="Response regulatory" evidence="17">
    <location>
        <begin position="599"/>
        <end position="716"/>
    </location>
</feature>
<evidence type="ECO:0000256" key="10">
    <source>
        <dbReference type="ARBA" id="ARBA00022840"/>
    </source>
</evidence>
<dbReference type="PROSITE" id="PS50109">
    <property type="entry name" value="HIS_KIN"/>
    <property type="match status" value="1"/>
</dbReference>
<dbReference type="PANTHER" id="PTHR45339:SF1">
    <property type="entry name" value="HYBRID SIGNAL TRANSDUCTION HISTIDINE KINASE J"/>
    <property type="match status" value="1"/>
</dbReference>
<evidence type="ECO:0000256" key="5">
    <source>
        <dbReference type="ARBA" id="ARBA00022679"/>
    </source>
</evidence>
<dbReference type="PROSITE" id="PS50110">
    <property type="entry name" value="RESPONSE_REGULATORY"/>
    <property type="match status" value="1"/>
</dbReference>
<evidence type="ECO:0000256" key="12">
    <source>
        <dbReference type="ARBA" id="ARBA00023012"/>
    </source>
</evidence>
<dbReference type="GO" id="GO:0005524">
    <property type="term" value="F:ATP binding"/>
    <property type="evidence" value="ECO:0007669"/>
    <property type="project" value="UniProtKB-KW"/>
</dbReference>
<comment type="catalytic activity">
    <reaction evidence="1">
        <text>ATP + protein L-histidine = ADP + protein N-phospho-L-histidine.</text>
        <dbReference type="EC" id="2.7.13.3"/>
    </reaction>
</comment>
<dbReference type="SMART" id="SM00388">
    <property type="entry name" value="HisKA"/>
    <property type="match status" value="1"/>
</dbReference>
<dbReference type="GO" id="GO:0016787">
    <property type="term" value="F:hydrolase activity"/>
    <property type="evidence" value="ECO:0007669"/>
    <property type="project" value="UniProtKB-KW"/>
</dbReference>
<evidence type="ECO:0000256" key="14">
    <source>
        <dbReference type="PROSITE-ProRule" id="PRU00169"/>
    </source>
</evidence>
<feature type="domain" description="Histidine kinase" evidence="16">
    <location>
        <begin position="359"/>
        <end position="579"/>
    </location>
</feature>
<dbReference type="GO" id="GO:0016020">
    <property type="term" value="C:membrane"/>
    <property type="evidence" value="ECO:0007669"/>
    <property type="project" value="UniProtKB-SubCell"/>
</dbReference>
<evidence type="ECO:0000256" key="6">
    <source>
        <dbReference type="ARBA" id="ARBA00022692"/>
    </source>
</evidence>
<reference evidence="18 19" key="1">
    <citation type="submission" date="2018-12" db="EMBL/GenBank/DDBJ databases">
        <title>Genomic taxonomy of the Vibrionaceae family.</title>
        <authorList>
            <person name="Gomez-Gil B."/>
            <person name="Enciso-Ibarra K."/>
        </authorList>
    </citation>
    <scope>NUCLEOTIDE SEQUENCE [LARGE SCALE GENOMIC DNA]</scope>
    <source>
        <strain evidence="18 19">CAIM 594</strain>
    </source>
</reference>
<dbReference type="OrthoDB" id="9810730at2"/>
<sequence length="809" mass="91150">MEIRSSLKRKSFLALTVYLVIVIAIIGSVSYLVVEPPIREQLEKNLDLRTELIAAEIEEPLNSSVGILQSVVSIGNTADSQEHQAEMLFELFSVLDGVVVSGGLWPIPYSINQNKAYKSLFFNRASDGQVDQVFSWDNPESGGYDKESWYTSVVDEPAGTVIWSQVYIDPFTHVQMITASSSYFVDGEPAGVATIDVSLESLIDFINKHAQEYELGVVLKDSYGDVITDYNFQVIKDIYVSSTEFGDFKWYIDVVNSNRFVDEEAFGVVTKVEAGIIPIMLVCVMMGYVLINRFLISPIVLIAEKVNNSRAGGSINIRYNSQDEIRQLIDTFNQKTKFLEQEKQKAQTSTKAKSAFLATLSHEIRTPMNGVLGTAQILMKTNLSQEQLKHMKTLYDSGDHMMTLLNEILDFSKIEQGYLELENHPFPLESILGSVNSVYFTLCSEKGLQFKVYSEVFKGRWYLSDKARLRQVLFNLLNNAVKFTSRGYVEVYFREIKQQGRNFLEIKVRDTGIGIAKDAHNKIFNPFEQAESSTTRRFGGTGLGLAIVKQICELMNGEITVTSEVGIGTSFRVSLAMEQCESHLLDIKEHAELNYQGLKALIVEDNRTNAIIMNTFMASKGFECEVAENGEICVEKLVSNNYDLILMDNHMPIMDGVEATIAIRALTSSKAKIVILGCTADVFKETRERMLGSGVDYVISKPIDETELDDALYRFSDRLYQYKPGLLVRKDVQPQQMEPLLVNLFMALEDKDIPLAEEYFQRLRTELADLKDDLLEQTLNAVQEKLSHGETPTQSDLDVLTVSLNNHFD</sequence>
<dbReference type="SMART" id="SM00448">
    <property type="entry name" value="REC"/>
    <property type="match status" value="1"/>
</dbReference>
<dbReference type="InterPro" id="IPR036097">
    <property type="entry name" value="HisK_dim/P_sf"/>
</dbReference>
<dbReference type="CDD" id="cd17546">
    <property type="entry name" value="REC_hyHK_CKI1_RcsC-like"/>
    <property type="match status" value="1"/>
</dbReference>
<evidence type="ECO:0000256" key="4">
    <source>
        <dbReference type="ARBA" id="ARBA00022553"/>
    </source>
</evidence>
<dbReference type="RefSeq" id="WP_125322305.1">
    <property type="nucleotide sequence ID" value="NZ_AP024889.1"/>
</dbReference>
<dbReference type="InterPro" id="IPR011006">
    <property type="entry name" value="CheY-like_superfamily"/>
</dbReference>
<dbReference type="InterPro" id="IPR005467">
    <property type="entry name" value="His_kinase_dom"/>
</dbReference>
<keyword evidence="13 15" id="KW-0472">Membrane</keyword>
<dbReference type="Pfam" id="PF00512">
    <property type="entry name" value="HisKA"/>
    <property type="match status" value="1"/>
</dbReference>
<evidence type="ECO:0000313" key="19">
    <source>
        <dbReference type="Proteomes" id="UP000269041"/>
    </source>
</evidence>
<name>A0A3R9DYW9_9VIBR</name>
<dbReference type="Gene3D" id="1.10.287.130">
    <property type="match status" value="1"/>
</dbReference>
<keyword evidence="19" id="KW-1185">Reference proteome</keyword>
<proteinExistence type="predicted"/>